<feature type="transmembrane region" description="Helical" evidence="1">
    <location>
        <begin position="36"/>
        <end position="56"/>
    </location>
</feature>
<dbReference type="RefSeq" id="WP_328983935.1">
    <property type="nucleotide sequence ID" value="NZ_CP121472.1"/>
</dbReference>
<dbReference type="InterPro" id="IPR049641">
    <property type="entry name" value="THIVI_2564-like"/>
</dbReference>
<reference evidence="2 3" key="1">
    <citation type="journal article" date="2023" name="Microorganisms">
        <title>Thiorhodovibrio frisius and Trv. litoralis spp. nov., Two Novel Members from a Clade of Fastidious Purple Sulfur Bacteria That Exhibit Unique Red-Shifted Light-Harvesting Capabilities.</title>
        <authorList>
            <person name="Methner A."/>
            <person name="Kuzyk S.B."/>
            <person name="Petersen J."/>
            <person name="Bauer S."/>
            <person name="Brinkmann H."/>
            <person name="Sichau K."/>
            <person name="Wanner G."/>
            <person name="Wolf J."/>
            <person name="Neumann-Schaal M."/>
            <person name="Henke P."/>
            <person name="Tank M."/>
            <person name="Sproer C."/>
            <person name="Bunk B."/>
            <person name="Overmann J."/>
        </authorList>
    </citation>
    <scope>NUCLEOTIDE SEQUENCE [LARGE SCALE GENOMIC DNA]</scope>
    <source>
        <strain evidence="2 3">DSM 6702</strain>
    </source>
</reference>
<gene>
    <name evidence="2" type="ORF">Thiowin_03215</name>
</gene>
<evidence type="ECO:0000313" key="2">
    <source>
        <dbReference type="EMBL" id="WPL18156.1"/>
    </source>
</evidence>
<evidence type="ECO:0000313" key="3">
    <source>
        <dbReference type="Proteomes" id="UP001432180"/>
    </source>
</evidence>
<feature type="transmembrane region" description="Helical" evidence="1">
    <location>
        <begin position="6"/>
        <end position="24"/>
    </location>
</feature>
<dbReference type="Proteomes" id="UP001432180">
    <property type="component" value="Chromosome"/>
</dbReference>
<keyword evidence="1" id="KW-1133">Transmembrane helix</keyword>
<sequence length="62" mass="6837">MPLITLIITLAVVGLILWAVNTYLPMDGKIKQIMNIVVVIVVILWLLSVFGILPSMSTMRIG</sequence>
<keyword evidence="1" id="KW-0812">Transmembrane</keyword>
<protein>
    <submittedName>
        <fullName evidence="2">Uncharacterized protein</fullName>
    </submittedName>
</protein>
<name>A0ABZ0SAV5_9GAMM</name>
<dbReference type="NCBIfam" id="NF041949">
    <property type="entry name" value="THIVI_2564_fam"/>
    <property type="match status" value="1"/>
</dbReference>
<proteinExistence type="predicted"/>
<keyword evidence="1" id="KW-0472">Membrane</keyword>
<keyword evidence="3" id="KW-1185">Reference proteome</keyword>
<accession>A0ABZ0SAV5</accession>
<evidence type="ECO:0000256" key="1">
    <source>
        <dbReference type="SAM" id="Phobius"/>
    </source>
</evidence>
<organism evidence="2 3">
    <name type="scientific">Thiorhodovibrio winogradskyi</name>
    <dbReference type="NCBI Taxonomy" id="77007"/>
    <lineage>
        <taxon>Bacteria</taxon>
        <taxon>Pseudomonadati</taxon>
        <taxon>Pseudomonadota</taxon>
        <taxon>Gammaproteobacteria</taxon>
        <taxon>Chromatiales</taxon>
        <taxon>Chromatiaceae</taxon>
        <taxon>Thiorhodovibrio</taxon>
    </lineage>
</organism>
<dbReference type="EMBL" id="CP121472">
    <property type="protein sequence ID" value="WPL18156.1"/>
    <property type="molecule type" value="Genomic_DNA"/>
</dbReference>